<gene>
    <name evidence="1" type="ORF">SAMN05421739_1169</name>
</gene>
<reference evidence="2" key="1">
    <citation type="submission" date="2016-10" db="EMBL/GenBank/DDBJ databases">
        <authorList>
            <person name="Varghese N."/>
            <person name="Submissions S."/>
        </authorList>
    </citation>
    <scope>NUCLEOTIDE SEQUENCE [LARGE SCALE GENOMIC DNA]</scope>
    <source>
        <strain evidence="2">LP51</strain>
    </source>
</reference>
<proteinExistence type="predicted"/>
<dbReference type="EMBL" id="FOOT01000016">
    <property type="protein sequence ID" value="SFH38989.1"/>
    <property type="molecule type" value="Genomic_DNA"/>
</dbReference>
<dbReference type="OrthoDB" id="1496278at2"/>
<evidence type="ECO:0000313" key="1">
    <source>
        <dbReference type="EMBL" id="SFH38989.1"/>
    </source>
</evidence>
<accession>A0A1I2ZN98</accession>
<name>A0A1I2ZN98_9BACT</name>
<dbReference type="AlphaFoldDB" id="A0A1I2ZN98"/>
<sequence>MRVILYIFLLFFLNRVVIAQDESVFNRINGIKFENNIYLKWDSNKNGNKGALRYSIENPYEWHDLDEDLIFNVRNQHRNNFKIYTEFYNPLKFSIKSTSKDLDDPAYQAISEFISNLPASTAVVASSLQPNFAPTTFITKDGTNLTEIKKTILLNEWVYEFIKALDIDSVSKYSGGYNVLAEKINLITQADDYFFNDFIANNIPELINNQYTYTGWIKKRSEVLFNVDNNYTTFRQELGISTKVNENLKSKQENAIKSIDKLIQLLSTEFDSEISKFIVPSRKEAFKKYSSSTAFLLSNNKKTMLEESNIALKGYTELLDKLTAHTNKFTKEICDMQGKNCNNYHEDYDLKLDWKSQKMKEFNYKVTALDISGSEVENSNYNASFVVGKKHRLYPYISTGLLYTGFSYPNYSITTENGKNEVAIVGETKVNLRPAMFLNFLFTNWDNILPFMQLGVSTGVNDAIFPIGAGVSVGRSFSISGGTMFGYRKELDNLKLGGEVRDEAQLQSDLTNKPVFSWYFSVSYNLSKK</sequence>
<keyword evidence="2" id="KW-1185">Reference proteome</keyword>
<protein>
    <submittedName>
        <fullName evidence="1">Uncharacterized protein</fullName>
    </submittedName>
</protein>
<evidence type="ECO:0000313" key="2">
    <source>
        <dbReference type="Proteomes" id="UP000198724"/>
    </source>
</evidence>
<dbReference type="Proteomes" id="UP000198724">
    <property type="component" value="Unassembled WGS sequence"/>
</dbReference>
<dbReference type="RefSeq" id="WP_092105677.1">
    <property type="nucleotide sequence ID" value="NZ_FOOT01000016.1"/>
</dbReference>
<organism evidence="1 2">
    <name type="scientific">Pontibacter chinhatensis</name>
    <dbReference type="NCBI Taxonomy" id="1436961"/>
    <lineage>
        <taxon>Bacteria</taxon>
        <taxon>Pseudomonadati</taxon>
        <taxon>Bacteroidota</taxon>
        <taxon>Cytophagia</taxon>
        <taxon>Cytophagales</taxon>
        <taxon>Hymenobacteraceae</taxon>
        <taxon>Pontibacter</taxon>
    </lineage>
</organism>